<accession>A0A8K0WRC8</accession>
<protein>
    <submittedName>
        <fullName evidence="2">Uncharacterized protein</fullName>
    </submittedName>
</protein>
<feature type="compositionally biased region" description="Polar residues" evidence="1">
    <location>
        <begin position="227"/>
        <end position="236"/>
    </location>
</feature>
<feature type="region of interest" description="Disordered" evidence="1">
    <location>
        <begin position="115"/>
        <end position="159"/>
    </location>
</feature>
<feature type="region of interest" description="Disordered" evidence="1">
    <location>
        <begin position="1"/>
        <end position="40"/>
    </location>
</feature>
<evidence type="ECO:0000313" key="3">
    <source>
        <dbReference type="Proteomes" id="UP000813444"/>
    </source>
</evidence>
<gene>
    <name evidence="2" type="ORF">B0I35DRAFT_226297</name>
</gene>
<comment type="caution">
    <text evidence="2">The sequence shown here is derived from an EMBL/GenBank/DDBJ whole genome shotgun (WGS) entry which is preliminary data.</text>
</comment>
<feature type="compositionally biased region" description="Basic and acidic residues" evidence="1">
    <location>
        <begin position="324"/>
        <end position="376"/>
    </location>
</feature>
<dbReference type="OrthoDB" id="5377213at2759"/>
<feature type="compositionally biased region" description="Polar residues" evidence="1">
    <location>
        <begin position="380"/>
        <end position="415"/>
    </location>
</feature>
<evidence type="ECO:0000313" key="2">
    <source>
        <dbReference type="EMBL" id="KAH7320013.1"/>
    </source>
</evidence>
<feature type="region of interest" description="Disordered" evidence="1">
    <location>
        <begin position="188"/>
        <end position="459"/>
    </location>
</feature>
<feature type="compositionally biased region" description="Basic residues" evidence="1">
    <location>
        <begin position="449"/>
        <end position="459"/>
    </location>
</feature>
<feature type="compositionally biased region" description="Polar residues" evidence="1">
    <location>
        <begin position="275"/>
        <end position="288"/>
    </location>
</feature>
<dbReference type="AlphaFoldDB" id="A0A8K0WRC8"/>
<dbReference type="Proteomes" id="UP000813444">
    <property type="component" value="Unassembled WGS sequence"/>
</dbReference>
<keyword evidence="3" id="KW-1185">Reference proteome</keyword>
<name>A0A8K0WRC8_9HYPO</name>
<feature type="compositionally biased region" description="Polar residues" evidence="1">
    <location>
        <begin position="1"/>
        <end position="12"/>
    </location>
</feature>
<sequence>MASLHMSQALGQSHNTHHNSSGTSSNSNSNPNFNTNIFKSRSRTVVKPILKKWQSSHSEKNSLDLDRAWQDQNLDFGTHSRDDDSDPSAAVYAGAVSTAGTSRTPRDVTFTLSATDLPSLGARPPQYSHARSTSGASHGSIATAGSGRNGSFVHPFQQIPRTSTPPLSYANSFVSLDNAPAASREFSPTIAEFESDTDSKTYAARPSRSHQPPPSLSDLRRPSLASQRTSSLTDVNQAVRMVNTRSSNGNTSSAAHSPGLGVSVNHSRSDFHPVTSPSFSDGPLSSTAPLCSSPPSVTSPSLSSSNPISPLRSSLDMTGFRLRSRSELDAATRQEQVRQARRKFEEKEKVKEEKYAREQVRKREKADNKEAQRFERAQAQMRSRTSLSNGLASGRNSTSTDARPSGSRKSTSNSRIDAAAEKVDFASRGYDSTAQGQTPHARADDVHFQHTRRSNTAKRKTTGAWTAFVLWLRTRLLKLGRR</sequence>
<proteinExistence type="predicted"/>
<feature type="compositionally biased region" description="Polar residues" evidence="1">
    <location>
        <begin position="243"/>
        <end position="255"/>
    </location>
</feature>
<evidence type="ECO:0000256" key="1">
    <source>
        <dbReference type="SAM" id="MobiDB-lite"/>
    </source>
</evidence>
<dbReference type="EMBL" id="JAGPNK010000006">
    <property type="protein sequence ID" value="KAH7320013.1"/>
    <property type="molecule type" value="Genomic_DNA"/>
</dbReference>
<organism evidence="2 3">
    <name type="scientific">Stachybotrys elegans</name>
    <dbReference type="NCBI Taxonomy" id="80388"/>
    <lineage>
        <taxon>Eukaryota</taxon>
        <taxon>Fungi</taxon>
        <taxon>Dikarya</taxon>
        <taxon>Ascomycota</taxon>
        <taxon>Pezizomycotina</taxon>
        <taxon>Sordariomycetes</taxon>
        <taxon>Hypocreomycetidae</taxon>
        <taxon>Hypocreales</taxon>
        <taxon>Stachybotryaceae</taxon>
        <taxon>Stachybotrys</taxon>
    </lineage>
</organism>
<feature type="compositionally biased region" description="Low complexity" evidence="1">
    <location>
        <begin position="18"/>
        <end position="36"/>
    </location>
</feature>
<reference evidence="2" key="1">
    <citation type="journal article" date="2021" name="Nat. Commun.">
        <title>Genetic determinants of endophytism in the Arabidopsis root mycobiome.</title>
        <authorList>
            <person name="Mesny F."/>
            <person name="Miyauchi S."/>
            <person name="Thiergart T."/>
            <person name="Pickel B."/>
            <person name="Atanasova L."/>
            <person name="Karlsson M."/>
            <person name="Huettel B."/>
            <person name="Barry K.W."/>
            <person name="Haridas S."/>
            <person name="Chen C."/>
            <person name="Bauer D."/>
            <person name="Andreopoulos W."/>
            <person name="Pangilinan J."/>
            <person name="LaButti K."/>
            <person name="Riley R."/>
            <person name="Lipzen A."/>
            <person name="Clum A."/>
            <person name="Drula E."/>
            <person name="Henrissat B."/>
            <person name="Kohler A."/>
            <person name="Grigoriev I.V."/>
            <person name="Martin F.M."/>
            <person name="Hacquard S."/>
        </authorList>
    </citation>
    <scope>NUCLEOTIDE SEQUENCE</scope>
    <source>
        <strain evidence="2">MPI-CAGE-CH-0235</strain>
    </source>
</reference>
<feature type="compositionally biased region" description="Low complexity" evidence="1">
    <location>
        <begin position="289"/>
        <end position="315"/>
    </location>
</feature>